<dbReference type="HOGENOM" id="CLU_068879_0_0_1"/>
<dbReference type="OrthoDB" id="10059071at2759"/>
<evidence type="ECO:0000313" key="2">
    <source>
        <dbReference type="EnsemblMetazoa" id="CapteP94701"/>
    </source>
</evidence>
<organism evidence="1">
    <name type="scientific">Capitella teleta</name>
    <name type="common">Polychaete worm</name>
    <dbReference type="NCBI Taxonomy" id="283909"/>
    <lineage>
        <taxon>Eukaryota</taxon>
        <taxon>Metazoa</taxon>
        <taxon>Spiralia</taxon>
        <taxon>Lophotrochozoa</taxon>
        <taxon>Annelida</taxon>
        <taxon>Polychaeta</taxon>
        <taxon>Sedentaria</taxon>
        <taxon>Scolecida</taxon>
        <taxon>Capitellidae</taxon>
        <taxon>Capitella</taxon>
    </lineage>
</organism>
<sequence>MIQLDNGGCVEFSMSDPEPIMGKSLLDLLGTFLHPVGKYYEPPLSMKGLSRIRHASAHHGAAIGFKRNQLAKFFVESTVLGLADFRAAALDFMVFGNAYFQIFTDYFGTIKRFQHLPALNIRRMRDTASGQSQYLQMGKNGVHVEFEPGEILHVMDYDTGQQFYGVPEWLSALQSILLNEDSTLFRRRYFANGCHIGYILYTTDPTIDPKVEKAIRDKVKQGKGVGNFQSVYINIPNGKDKGVQVIPVGDISQKDEFERIKNISADDTIVGHRLHPALAGLKPENAGGFGDIQK</sequence>
<feature type="non-terminal residue" evidence="1">
    <location>
        <position position="294"/>
    </location>
</feature>
<dbReference type="EMBL" id="AMQN01047528">
    <property type="status" value="NOT_ANNOTATED_CDS"/>
    <property type="molecule type" value="Genomic_DNA"/>
</dbReference>
<dbReference type="EnsemblMetazoa" id="CapteT94701">
    <property type="protein sequence ID" value="CapteP94701"/>
    <property type="gene ID" value="CapteG94701"/>
</dbReference>
<gene>
    <name evidence="1" type="ORF">CAPTEDRAFT_94701</name>
</gene>
<reference evidence="1 3" key="2">
    <citation type="journal article" date="2013" name="Nature">
        <title>Insights into bilaterian evolution from three spiralian genomes.</title>
        <authorList>
            <person name="Simakov O."/>
            <person name="Marletaz F."/>
            <person name="Cho S.J."/>
            <person name="Edsinger-Gonzales E."/>
            <person name="Havlak P."/>
            <person name="Hellsten U."/>
            <person name="Kuo D.H."/>
            <person name="Larsson T."/>
            <person name="Lv J."/>
            <person name="Arendt D."/>
            <person name="Savage R."/>
            <person name="Osoegawa K."/>
            <person name="de Jong P."/>
            <person name="Grimwood J."/>
            <person name="Chapman J.A."/>
            <person name="Shapiro H."/>
            <person name="Aerts A."/>
            <person name="Otillar R.P."/>
            <person name="Terry A.Y."/>
            <person name="Boore J.L."/>
            <person name="Grigoriev I.V."/>
            <person name="Lindberg D.R."/>
            <person name="Seaver E.C."/>
            <person name="Weisblat D.A."/>
            <person name="Putnam N.H."/>
            <person name="Rokhsar D.S."/>
        </authorList>
    </citation>
    <scope>NUCLEOTIDE SEQUENCE</scope>
    <source>
        <strain evidence="1 3">I ESC-2004</strain>
    </source>
</reference>
<reference evidence="3" key="1">
    <citation type="submission" date="2012-12" db="EMBL/GenBank/DDBJ databases">
        <authorList>
            <person name="Hellsten U."/>
            <person name="Grimwood J."/>
            <person name="Chapman J.A."/>
            <person name="Shapiro H."/>
            <person name="Aerts A."/>
            <person name="Otillar R.P."/>
            <person name="Terry A.Y."/>
            <person name="Boore J.L."/>
            <person name="Simakov O."/>
            <person name="Marletaz F."/>
            <person name="Cho S.-J."/>
            <person name="Edsinger-Gonzales E."/>
            <person name="Havlak P."/>
            <person name="Kuo D.-H."/>
            <person name="Larsson T."/>
            <person name="Lv J."/>
            <person name="Arendt D."/>
            <person name="Savage R."/>
            <person name="Osoegawa K."/>
            <person name="de Jong P."/>
            <person name="Lindberg D.R."/>
            <person name="Seaver E.C."/>
            <person name="Weisblat D.A."/>
            <person name="Putnam N.H."/>
            <person name="Grigoriev I.V."/>
            <person name="Rokhsar D.S."/>
        </authorList>
    </citation>
    <scope>NUCLEOTIDE SEQUENCE</scope>
    <source>
        <strain evidence="3">I ESC-2004</strain>
    </source>
</reference>
<proteinExistence type="predicted"/>
<name>R7U9K2_CAPTE</name>
<dbReference type="AlphaFoldDB" id="R7U9K2"/>
<dbReference type="Proteomes" id="UP000014760">
    <property type="component" value="Unassembled WGS sequence"/>
</dbReference>
<evidence type="ECO:0000313" key="3">
    <source>
        <dbReference type="Proteomes" id="UP000014760"/>
    </source>
</evidence>
<evidence type="ECO:0000313" key="1">
    <source>
        <dbReference type="EMBL" id="ELU00473.1"/>
    </source>
</evidence>
<dbReference type="NCBIfam" id="TIGR01540">
    <property type="entry name" value="portal_PBSX"/>
    <property type="match status" value="1"/>
</dbReference>
<dbReference type="STRING" id="283909.R7U9K2"/>
<keyword evidence="3" id="KW-1185">Reference proteome</keyword>
<evidence type="ECO:0008006" key="4">
    <source>
        <dbReference type="Google" id="ProtNLM"/>
    </source>
</evidence>
<dbReference type="InterPro" id="IPR006430">
    <property type="entry name" value="Phage_portal_PBSX"/>
</dbReference>
<accession>R7U9K2</accession>
<protein>
    <recommendedName>
        <fullName evidence="4">Phage portal protein</fullName>
    </recommendedName>
</protein>
<reference evidence="2" key="3">
    <citation type="submission" date="2015-06" db="UniProtKB">
        <authorList>
            <consortium name="EnsemblMetazoa"/>
        </authorList>
    </citation>
    <scope>IDENTIFICATION</scope>
</reference>
<dbReference type="OMA" id="INDWVGD"/>
<dbReference type="EMBL" id="KB305970">
    <property type="protein sequence ID" value="ELU00473.1"/>
    <property type="molecule type" value="Genomic_DNA"/>
</dbReference>